<keyword evidence="1" id="KW-0812">Transmembrane</keyword>
<proteinExistence type="predicted"/>
<dbReference type="Proteomes" id="UP000235116">
    <property type="component" value="Chromosome"/>
</dbReference>
<gene>
    <name evidence="2" type="ORF">Kalk_06890</name>
</gene>
<organism evidence="2 3">
    <name type="scientific">Ketobacter alkanivorans</name>
    <dbReference type="NCBI Taxonomy" id="1917421"/>
    <lineage>
        <taxon>Bacteria</taxon>
        <taxon>Pseudomonadati</taxon>
        <taxon>Pseudomonadota</taxon>
        <taxon>Gammaproteobacteria</taxon>
        <taxon>Pseudomonadales</taxon>
        <taxon>Ketobacteraceae</taxon>
        <taxon>Ketobacter</taxon>
    </lineage>
</organism>
<feature type="transmembrane region" description="Helical" evidence="1">
    <location>
        <begin position="119"/>
        <end position="137"/>
    </location>
</feature>
<dbReference type="KEGG" id="kak:Kalk_06890"/>
<feature type="transmembrane region" description="Helical" evidence="1">
    <location>
        <begin position="88"/>
        <end position="107"/>
    </location>
</feature>
<evidence type="ECO:0000256" key="1">
    <source>
        <dbReference type="SAM" id="Phobius"/>
    </source>
</evidence>
<evidence type="ECO:0000313" key="3">
    <source>
        <dbReference type="Proteomes" id="UP000235116"/>
    </source>
</evidence>
<evidence type="ECO:0000313" key="2">
    <source>
        <dbReference type="EMBL" id="AUM12152.1"/>
    </source>
</evidence>
<dbReference type="EMBL" id="CP022684">
    <property type="protein sequence ID" value="AUM12152.1"/>
    <property type="molecule type" value="Genomic_DNA"/>
</dbReference>
<keyword evidence="3" id="KW-1185">Reference proteome</keyword>
<protein>
    <submittedName>
        <fullName evidence="2">Uncharacterized protein</fullName>
    </submittedName>
</protein>
<keyword evidence="1" id="KW-0472">Membrane</keyword>
<reference evidence="3" key="1">
    <citation type="submission" date="2017-08" db="EMBL/GenBank/DDBJ databases">
        <title>Direct submision.</title>
        <authorList>
            <person name="Kim S.-J."/>
            <person name="Rhee S.-K."/>
        </authorList>
    </citation>
    <scope>NUCLEOTIDE SEQUENCE [LARGE SCALE GENOMIC DNA]</scope>
    <source>
        <strain evidence="3">GI5</strain>
    </source>
</reference>
<keyword evidence="1" id="KW-1133">Transmembrane helix</keyword>
<feature type="transmembrane region" description="Helical" evidence="1">
    <location>
        <begin position="57"/>
        <end position="76"/>
    </location>
</feature>
<name>A0A2K9LIQ7_9GAMM</name>
<dbReference type="AlphaFoldDB" id="A0A2K9LIQ7"/>
<sequence length="140" mass="15443">MKKIPVQTSAAPDQPAMVSPRFLMEALETLLLGAVWLFVLVWMPYFQNGGDLQVPESVQTLQWLVVLGLASVLIVVRLAQGRAAAGQWMPLGFVVVIAGLSLAMMLMQDLSQTLQYRSWVSVLQSLLGLGYFVSVRLHTE</sequence>
<dbReference type="RefSeq" id="WP_101893488.1">
    <property type="nucleotide sequence ID" value="NZ_CP022684.1"/>
</dbReference>
<feature type="transmembrane region" description="Helical" evidence="1">
    <location>
        <begin position="26"/>
        <end position="45"/>
    </location>
</feature>
<accession>A0A2K9LIQ7</accession>